<keyword evidence="6" id="KW-0229">DNA integration</keyword>
<dbReference type="GO" id="GO:0004519">
    <property type="term" value="F:endonuclease activity"/>
    <property type="evidence" value="ECO:0007669"/>
    <property type="project" value="UniProtKB-KW"/>
</dbReference>
<evidence type="ECO:0000256" key="9">
    <source>
        <dbReference type="ARBA" id="ARBA00023172"/>
    </source>
</evidence>
<evidence type="ECO:0000256" key="4">
    <source>
        <dbReference type="ARBA" id="ARBA00022801"/>
    </source>
</evidence>
<keyword evidence="2" id="KW-0479">Metal-binding</keyword>
<evidence type="ECO:0000256" key="8">
    <source>
        <dbReference type="ARBA" id="ARBA00022932"/>
    </source>
</evidence>
<keyword evidence="4" id="KW-0378">Hydrolase</keyword>
<sequence>MGHTSKDTLVKTQRSTKGIPNIKQNEQTLCAGCLKGKQTVTAIPSRSITKTTGVVERVHTDVMKPMRAFSKGGAKYYLTFVDDYKILAISTIKIRSEVAGKFKEFLTLCENR</sequence>
<evidence type="ECO:0000313" key="11">
    <source>
        <dbReference type="Proteomes" id="UP000054928"/>
    </source>
</evidence>
<dbReference type="OrthoDB" id="114470at2759"/>
<organism evidence="10 11">
    <name type="scientific">Plasmopara halstedii</name>
    <name type="common">Downy mildew of sunflower</name>
    <dbReference type="NCBI Taxonomy" id="4781"/>
    <lineage>
        <taxon>Eukaryota</taxon>
        <taxon>Sar</taxon>
        <taxon>Stramenopiles</taxon>
        <taxon>Oomycota</taxon>
        <taxon>Peronosporomycetes</taxon>
        <taxon>Peronosporales</taxon>
        <taxon>Peronosporaceae</taxon>
        <taxon>Plasmopara</taxon>
    </lineage>
</organism>
<keyword evidence="9" id="KW-0233">DNA recombination</keyword>
<dbReference type="InterPro" id="IPR039537">
    <property type="entry name" value="Retrotran_Ty1/copia-like"/>
</dbReference>
<keyword evidence="7" id="KW-0695">RNA-directed DNA polymerase</keyword>
<evidence type="ECO:0000256" key="5">
    <source>
        <dbReference type="ARBA" id="ARBA00022842"/>
    </source>
</evidence>
<proteinExistence type="predicted"/>
<reference evidence="11" key="1">
    <citation type="submission" date="2014-09" db="EMBL/GenBank/DDBJ databases">
        <authorList>
            <person name="Sharma Rahul"/>
            <person name="Thines Marco"/>
        </authorList>
    </citation>
    <scope>NUCLEOTIDE SEQUENCE [LARGE SCALE GENOMIC DNA]</scope>
</reference>
<dbReference type="EMBL" id="CCYD01000060">
    <property type="protein sequence ID" value="CEG35678.1"/>
    <property type="molecule type" value="Genomic_DNA"/>
</dbReference>
<dbReference type="GO" id="GO:0003964">
    <property type="term" value="F:RNA-directed DNA polymerase activity"/>
    <property type="evidence" value="ECO:0007669"/>
    <property type="project" value="UniProtKB-KW"/>
</dbReference>
<keyword evidence="8" id="KW-0239">DNA-directed DNA polymerase</keyword>
<dbReference type="GO" id="GO:0006310">
    <property type="term" value="P:DNA recombination"/>
    <property type="evidence" value="ECO:0007669"/>
    <property type="project" value="UniProtKB-KW"/>
</dbReference>
<name>A0A0P1A625_PLAHL</name>
<dbReference type="AlphaFoldDB" id="A0A0P1A625"/>
<evidence type="ECO:0000256" key="6">
    <source>
        <dbReference type="ARBA" id="ARBA00022908"/>
    </source>
</evidence>
<dbReference type="GeneID" id="36407696"/>
<evidence type="ECO:0000256" key="1">
    <source>
        <dbReference type="ARBA" id="ARBA00022722"/>
    </source>
</evidence>
<accession>A0A0P1A625</accession>
<dbReference type="GO" id="GO:0046872">
    <property type="term" value="F:metal ion binding"/>
    <property type="evidence" value="ECO:0007669"/>
    <property type="project" value="UniProtKB-KW"/>
</dbReference>
<keyword evidence="11" id="KW-1185">Reference proteome</keyword>
<dbReference type="PANTHER" id="PTHR42648">
    <property type="entry name" value="TRANSPOSASE, PUTATIVE-RELATED"/>
    <property type="match status" value="1"/>
</dbReference>
<dbReference type="GO" id="GO:0015074">
    <property type="term" value="P:DNA integration"/>
    <property type="evidence" value="ECO:0007669"/>
    <property type="project" value="UniProtKB-KW"/>
</dbReference>
<dbReference type="RefSeq" id="XP_024572047.1">
    <property type="nucleotide sequence ID" value="XM_024726848.1"/>
</dbReference>
<dbReference type="Proteomes" id="UP000054928">
    <property type="component" value="Unassembled WGS sequence"/>
</dbReference>
<evidence type="ECO:0000256" key="3">
    <source>
        <dbReference type="ARBA" id="ARBA00022759"/>
    </source>
</evidence>
<evidence type="ECO:0000256" key="7">
    <source>
        <dbReference type="ARBA" id="ARBA00022918"/>
    </source>
</evidence>
<dbReference type="PANTHER" id="PTHR42648:SF11">
    <property type="entry name" value="TRANSPOSON TY4-P GAG-POL POLYPROTEIN"/>
    <property type="match status" value="1"/>
</dbReference>
<evidence type="ECO:0000256" key="2">
    <source>
        <dbReference type="ARBA" id="ARBA00022723"/>
    </source>
</evidence>
<protein>
    <submittedName>
        <fullName evidence="10">Retrovirus-related pol polyprotein from transposon tnt 1-94</fullName>
    </submittedName>
</protein>
<keyword evidence="3" id="KW-0255">Endonuclease</keyword>
<keyword evidence="8" id="KW-0808">Transferase</keyword>
<evidence type="ECO:0000313" key="10">
    <source>
        <dbReference type="EMBL" id="CEG35678.1"/>
    </source>
</evidence>
<dbReference type="GO" id="GO:0016787">
    <property type="term" value="F:hydrolase activity"/>
    <property type="evidence" value="ECO:0007669"/>
    <property type="project" value="UniProtKB-KW"/>
</dbReference>
<keyword evidence="1" id="KW-0540">Nuclease</keyword>
<dbReference type="GO" id="GO:0003887">
    <property type="term" value="F:DNA-directed DNA polymerase activity"/>
    <property type="evidence" value="ECO:0007669"/>
    <property type="project" value="UniProtKB-KW"/>
</dbReference>
<keyword evidence="5" id="KW-0460">Magnesium</keyword>
<keyword evidence="8" id="KW-0548">Nucleotidyltransferase</keyword>
<dbReference type="STRING" id="4781.A0A0P1A625"/>